<dbReference type="PROSITE" id="PS00552">
    <property type="entry name" value="HTH_MERR_1"/>
    <property type="match status" value="1"/>
</dbReference>
<organism evidence="6 7">
    <name type="scientific">Clostridium innocuum</name>
    <dbReference type="NCBI Taxonomy" id="1522"/>
    <lineage>
        <taxon>Bacteria</taxon>
        <taxon>Bacillati</taxon>
        <taxon>Bacillota</taxon>
        <taxon>Clostridia</taxon>
        <taxon>Eubacteriales</taxon>
        <taxon>Clostridiaceae</taxon>
        <taxon>Clostridium</taxon>
    </lineage>
</organism>
<keyword evidence="4" id="KW-0804">Transcription</keyword>
<dbReference type="InterPro" id="IPR009061">
    <property type="entry name" value="DNA-bd_dom_put_sf"/>
</dbReference>
<keyword evidence="3" id="KW-0238">DNA-binding</keyword>
<evidence type="ECO:0000259" key="5">
    <source>
        <dbReference type="PROSITE" id="PS50937"/>
    </source>
</evidence>
<dbReference type="InterPro" id="IPR000551">
    <property type="entry name" value="MerR-type_HTH_dom"/>
</dbReference>
<dbReference type="Gene3D" id="1.10.1660.10">
    <property type="match status" value="1"/>
</dbReference>
<dbReference type="OrthoDB" id="9773308at2"/>
<dbReference type="PROSITE" id="PS50937">
    <property type="entry name" value="HTH_MERR_2"/>
    <property type="match status" value="1"/>
</dbReference>
<reference evidence="6 7" key="1">
    <citation type="submission" date="2018-08" db="EMBL/GenBank/DDBJ databases">
        <title>A genome reference for cultivated species of the human gut microbiota.</title>
        <authorList>
            <person name="Zou Y."/>
            <person name="Xue W."/>
            <person name="Luo G."/>
        </authorList>
    </citation>
    <scope>NUCLEOTIDE SEQUENCE [LARGE SCALE GENOMIC DNA]</scope>
    <source>
        <strain evidence="6 7">OF01-2LB</strain>
    </source>
</reference>
<dbReference type="EMBL" id="QVEV01000013">
    <property type="protein sequence ID" value="RGC15553.1"/>
    <property type="molecule type" value="Genomic_DNA"/>
</dbReference>
<dbReference type="InterPro" id="IPR010499">
    <property type="entry name" value="AraC_E-bd"/>
</dbReference>
<dbReference type="SUPFAM" id="SSF46955">
    <property type="entry name" value="Putative DNA-binding domain"/>
    <property type="match status" value="1"/>
</dbReference>
<dbReference type="AlphaFoldDB" id="A0A3E2VWC3"/>
<protein>
    <submittedName>
        <fullName evidence="6">MerR family transcriptional regulator</fullName>
    </submittedName>
</protein>
<dbReference type="Pfam" id="PF13411">
    <property type="entry name" value="MerR_1"/>
    <property type="match status" value="1"/>
</dbReference>
<feature type="domain" description="HTH merR-type" evidence="5">
    <location>
        <begin position="1"/>
        <end position="71"/>
    </location>
</feature>
<evidence type="ECO:0000313" key="6">
    <source>
        <dbReference type="EMBL" id="RGC15553.1"/>
    </source>
</evidence>
<dbReference type="GO" id="GO:0003677">
    <property type="term" value="F:DNA binding"/>
    <property type="evidence" value="ECO:0007669"/>
    <property type="project" value="UniProtKB-KW"/>
</dbReference>
<dbReference type="SMART" id="SM00871">
    <property type="entry name" value="AraC_E_bind"/>
    <property type="match status" value="1"/>
</dbReference>
<keyword evidence="1" id="KW-0678">Repressor</keyword>
<dbReference type="Proteomes" id="UP000260025">
    <property type="component" value="Unassembled WGS sequence"/>
</dbReference>
<dbReference type="SUPFAM" id="SSF55136">
    <property type="entry name" value="Probable bacterial effector-binding domain"/>
    <property type="match status" value="1"/>
</dbReference>
<gene>
    <name evidence="6" type="ORF">DXA38_10385</name>
</gene>
<keyword evidence="2" id="KW-0805">Transcription regulation</keyword>
<evidence type="ECO:0000256" key="2">
    <source>
        <dbReference type="ARBA" id="ARBA00023015"/>
    </source>
</evidence>
<accession>A0A3E2VWC3</accession>
<proteinExistence type="predicted"/>
<evidence type="ECO:0000256" key="3">
    <source>
        <dbReference type="ARBA" id="ARBA00023125"/>
    </source>
</evidence>
<dbReference type="PANTHER" id="PTHR30204:SF69">
    <property type="entry name" value="MERR-FAMILY TRANSCRIPTIONAL REGULATOR"/>
    <property type="match status" value="1"/>
</dbReference>
<dbReference type="PANTHER" id="PTHR30204">
    <property type="entry name" value="REDOX-CYCLING DRUG-SENSING TRANSCRIPTIONAL ACTIVATOR SOXR"/>
    <property type="match status" value="1"/>
</dbReference>
<dbReference type="SMART" id="SM00422">
    <property type="entry name" value="HTH_MERR"/>
    <property type="match status" value="1"/>
</dbReference>
<dbReference type="GO" id="GO:0003700">
    <property type="term" value="F:DNA-binding transcription factor activity"/>
    <property type="evidence" value="ECO:0007669"/>
    <property type="project" value="InterPro"/>
</dbReference>
<evidence type="ECO:0000256" key="1">
    <source>
        <dbReference type="ARBA" id="ARBA00022491"/>
    </source>
</evidence>
<comment type="caution">
    <text evidence="6">The sequence shown here is derived from an EMBL/GenBank/DDBJ whole genome shotgun (WGS) entry which is preliminary data.</text>
</comment>
<evidence type="ECO:0000256" key="4">
    <source>
        <dbReference type="ARBA" id="ARBA00023163"/>
    </source>
</evidence>
<dbReference type="InterPro" id="IPR047057">
    <property type="entry name" value="MerR_fam"/>
</dbReference>
<dbReference type="InterPro" id="IPR029442">
    <property type="entry name" value="GyrI-like"/>
</dbReference>
<sequence length="270" mass="31678">MYTISQFSKLCNLTVKALRYYDTEGLLKPSFRKAENHYRYYSDEDLKTARMIQYLRSLDFSIMEIKDILEHNKGEDLSYILQEKISHIEANIRKERELIQQMREHSLAQAEEHVENAYAIDTVTVAKQLVASIRFTGRYCDLDTYLPLLYKAVKDNASGKHFNLYHDEECKETADIELCIPVRKEIRHPSVACRYLPEMHALHTTHHGSYDMLWAAYKTLFAYANEHDLRILTPSREDYVKSPGMLFRGNPSTYVTELYLPFERTGSTRI</sequence>
<dbReference type="Pfam" id="PF06445">
    <property type="entry name" value="GyrI-like"/>
    <property type="match status" value="1"/>
</dbReference>
<dbReference type="Gene3D" id="3.20.80.10">
    <property type="entry name" value="Regulatory factor, effector binding domain"/>
    <property type="match status" value="1"/>
</dbReference>
<dbReference type="RefSeq" id="WP_117443132.1">
    <property type="nucleotide sequence ID" value="NZ_QVEV01000013.1"/>
</dbReference>
<dbReference type="InterPro" id="IPR011256">
    <property type="entry name" value="Reg_factor_effector_dom_sf"/>
</dbReference>
<evidence type="ECO:0000313" key="7">
    <source>
        <dbReference type="Proteomes" id="UP000260025"/>
    </source>
</evidence>
<name>A0A3E2VWC3_CLOIN</name>